<evidence type="ECO:0000313" key="8">
    <source>
        <dbReference type="Proteomes" id="UP000239197"/>
    </source>
</evidence>
<gene>
    <name evidence="7" type="ORF">BV494_25670</name>
</gene>
<evidence type="ECO:0000259" key="6">
    <source>
        <dbReference type="PROSITE" id="PS50249"/>
    </source>
</evidence>
<dbReference type="GO" id="GO:0006508">
    <property type="term" value="P:proteolysis"/>
    <property type="evidence" value="ECO:0007669"/>
    <property type="project" value="UniProtKB-KW"/>
</dbReference>
<keyword evidence="8" id="KW-1185">Reference proteome</keyword>
<dbReference type="PANTHER" id="PTHR30471">
    <property type="entry name" value="DNA REPAIR PROTEIN RADC"/>
    <property type="match status" value="1"/>
</dbReference>
<feature type="domain" description="MPN" evidence="6">
    <location>
        <begin position="35"/>
        <end position="157"/>
    </location>
</feature>
<dbReference type="Pfam" id="PF04002">
    <property type="entry name" value="RadC"/>
    <property type="match status" value="1"/>
</dbReference>
<dbReference type="GO" id="GO:0046872">
    <property type="term" value="F:metal ion binding"/>
    <property type="evidence" value="ECO:0007669"/>
    <property type="project" value="UniProtKB-KW"/>
</dbReference>
<reference evidence="8" key="1">
    <citation type="submission" date="2017-01" db="EMBL/GenBank/DDBJ databases">
        <title>Genome sequence of Rouxiella sp. ERMR1:05.</title>
        <authorList>
            <person name="Kumar R."/>
            <person name="Singh D."/>
            <person name="Kumar S."/>
        </authorList>
    </citation>
    <scope>NUCLEOTIDE SEQUENCE [LARGE SCALE GENOMIC DNA]</scope>
    <source>
        <strain evidence="8">ERMR1:05</strain>
        <plasmid evidence="8">unnamed3</plasmid>
    </source>
</reference>
<evidence type="ECO:0000256" key="1">
    <source>
        <dbReference type="ARBA" id="ARBA00022670"/>
    </source>
</evidence>
<keyword evidence="3" id="KW-0378">Hydrolase</keyword>
<evidence type="ECO:0000256" key="5">
    <source>
        <dbReference type="ARBA" id="ARBA00023049"/>
    </source>
</evidence>
<sequence>MHLVNTVTNTFESDTTIIEMAKQILQGRMKVLDVTFNSSQSVKDFLSLDLAAEEREVFAVLFLNTQNKLIEYRRMFFGSVKSVDVYPREIIRAAMTLNASAFILSHNHPSGYSEPSEEDRRVTALIEKVAAMLELKLLDHIVVGNGTTVSFAERGWL</sequence>
<name>A0A2L1UZK1_9GAMM</name>
<proteinExistence type="predicted"/>
<dbReference type="Proteomes" id="UP000239197">
    <property type="component" value="Plasmid unnamed3"/>
</dbReference>
<keyword evidence="2" id="KW-0479">Metal-binding</keyword>
<accession>A0A2L1UZK1</accession>
<dbReference type="Gene3D" id="3.40.140.10">
    <property type="entry name" value="Cytidine Deaminase, domain 2"/>
    <property type="match status" value="1"/>
</dbReference>
<keyword evidence="7" id="KW-0614">Plasmid</keyword>
<evidence type="ECO:0000313" key="7">
    <source>
        <dbReference type="EMBL" id="AVF38268.1"/>
    </source>
</evidence>
<keyword evidence="5" id="KW-0482">Metalloprotease</keyword>
<evidence type="ECO:0000256" key="4">
    <source>
        <dbReference type="ARBA" id="ARBA00022833"/>
    </source>
</evidence>
<dbReference type="SUPFAM" id="SSF102712">
    <property type="entry name" value="JAB1/MPN domain"/>
    <property type="match status" value="1"/>
</dbReference>
<geneLocation type="plasmid" evidence="7 8">
    <name>unnamed3</name>
</geneLocation>
<dbReference type="CDD" id="cd08071">
    <property type="entry name" value="MPN_DUF2466"/>
    <property type="match status" value="1"/>
</dbReference>
<dbReference type="InterPro" id="IPR037518">
    <property type="entry name" value="MPN"/>
</dbReference>
<dbReference type="InterPro" id="IPR001405">
    <property type="entry name" value="UPF0758"/>
</dbReference>
<dbReference type="OrthoDB" id="9804482at2"/>
<protein>
    <recommendedName>
        <fullName evidence="6">MPN domain-containing protein</fullName>
    </recommendedName>
</protein>
<dbReference type="GO" id="GO:0008237">
    <property type="term" value="F:metallopeptidase activity"/>
    <property type="evidence" value="ECO:0007669"/>
    <property type="project" value="UniProtKB-KW"/>
</dbReference>
<dbReference type="InterPro" id="IPR025657">
    <property type="entry name" value="RadC_JAB"/>
</dbReference>
<dbReference type="EMBL" id="CP019065">
    <property type="protein sequence ID" value="AVF38268.1"/>
    <property type="molecule type" value="Genomic_DNA"/>
</dbReference>
<evidence type="ECO:0000256" key="3">
    <source>
        <dbReference type="ARBA" id="ARBA00022801"/>
    </source>
</evidence>
<dbReference type="NCBIfam" id="TIGR00608">
    <property type="entry name" value="radc"/>
    <property type="match status" value="1"/>
</dbReference>
<organism evidence="7 8">
    <name type="scientific">Rahnella sikkimica</name>
    <dbReference type="NCBI Taxonomy" id="1805933"/>
    <lineage>
        <taxon>Bacteria</taxon>
        <taxon>Pseudomonadati</taxon>
        <taxon>Pseudomonadota</taxon>
        <taxon>Gammaproteobacteria</taxon>
        <taxon>Enterobacterales</taxon>
        <taxon>Yersiniaceae</taxon>
        <taxon>Rahnella</taxon>
    </lineage>
</organism>
<dbReference type="RefSeq" id="WP_104925586.1">
    <property type="nucleotide sequence ID" value="NZ_CP019065.1"/>
</dbReference>
<dbReference type="AlphaFoldDB" id="A0A2L1UZK1"/>
<dbReference type="KEGG" id="rox:BV494_25670"/>
<dbReference type="PROSITE" id="PS50249">
    <property type="entry name" value="MPN"/>
    <property type="match status" value="1"/>
</dbReference>
<evidence type="ECO:0000256" key="2">
    <source>
        <dbReference type="ARBA" id="ARBA00022723"/>
    </source>
</evidence>
<dbReference type="PANTHER" id="PTHR30471:SF3">
    <property type="entry name" value="UPF0758 PROTEIN YEES-RELATED"/>
    <property type="match status" value="1"/>
</dbReference>
<dbReference type="PROSITE" id="PS01302">
    <property type="entry name" value="UPF0758"/>
    <property type="match status" value="1"/>
</dbReference>
<dbReference type="InterPro" id="IPR020891">
    <property type="entry name" value="UPF0758_CS"/>
</dbReference>
<keyword evidence="4" id="KW-0862">Zinc</keyword>
<keyword evidence="1" id="KW-0645">Protease</keyword>